<keyword evidence="9" id="KW-0131">Cell cycle</keyword>
<sequence length="282" mass="33123">MALGMLTCMSVKNIVNIKTLNRFNTLNLFKNEVRLCSSKGDNEGENVDPETEIDKLRNVSRMKPHLRKALLRESMQFKDTLPYENWWVTSYKQKIIKAKYFGKYGVESGVEPGILWPNREELEKIKAEEKEFYPSLQEMMANVKKEKEEMAEKTRLRVLEVDEKMKKLDGWIKDLDMRKQKKLDDAKAQKDKKEKLLEEVRAHFGYVVDPQDEKFKELLAEKEKEEKIAKKEAKKKEYIAKELAKMQMMSEKAMKEKAKKEGNGAKEGQLEEENFKESGKIK</sequence>
<accession>T1J5P6</accession>
<comment type="function">
    <text evidence="13">Acts as a negative regulator of G1 to S cell cycle phase progression by inhibiting cyclin-dependent kinases. Inhibitory effects are additive with GADD45 proteins but also occur in the absence of GADD45 proteins. Acts as a repressor of the orphan nuclear receptor NR4A1 by inhibiting AB domain-mediated transcriptional activity. May be involved in the hormone-mediated regulation of NR4A1 transcriptional activity. May play a role in mitochondrial protein synthesis.</text>
</comment>
<feature type="region of interest" description="Disordered" evidence="15">
    <location>
        <begin position="250"/>
        <end position="282"/>
    </location>
</feature>
<evidence type="ECO:0000256" key="3">
    <source>
        <dbReference type="ARBA" id="ARBA00005421"/>
    </source>
</evidence>
<dbReference type="Pfam" id="PF10147">
    <property type="entry name" value="CR6_interact"/>
    <property type="match status" value="1"/>
</dbReference>
<reference evidence="17" key="1">
    <citation type="submission" date="2011-05" db="EMBL/GenBank/DDBJ databases">
        <authorList>
            <person name="Richards S.R."/>
            <person name="Qu J."/>
            <person name="Jiang H."/>
            <person name="Jhangiani S.N."/>
            <person name="Agravi P."/>
            <person name="Goodspeed R."/>
            <person name="Gross S."/>
            <person name="Mandapat C."/>
            <person name="Jackson L."/>
            <person name="Mathew T."/>
            <person name="Pu L."/>
            <person name="Thornton R."/>
            <person name="Saada N."/>
            <person name="Wilczek-Boney K.B."/>
            <person name="Lee S."/>
            <person name="Kovar C."/>
            <person name="Wu Y."/>
            <person name="Scherer S.E."/>
            <person name="Worley K.C."/>
            <person name="Muzny D.M."/>
            <person name="Gibbs R."/>
        </authorList>
    </citation>
    <scope>NUCLEOTIDE SEQUENCE</scope>
    <source>
        <strain evidence="17">Brora</strain>
    </source>
</reference>
<dbReference type="GO" id="GO:0005634">
    <property type="term" value="C:nucleus"/>
    <property type="evidence" value="ECO:0007669"/>
    <property type="project" value="UniProtKB-SubCell"/>
</dbReference>
<dbReference type="OMA" id="YEYRISY"/>
<dbReference type="PANTHER" id="PTHR31761:SF1">
    <property type="entry name" value="LARGE RIBOSOMAL SUBUNIT PROTEIN ML64"/>
    <property type="match status" value="1"/>
</dbReference>
<evidence type="ECO:0000256" key="15">
    <source>
        <dbReference type="SAM" id="MobiDB-lite"/>
    </source>
</evidence>
<evidence type="ECO:0000256" key="1">
    <source>
        <dbReference type="ARBA" id="ARBA00004123"/>
    </source>
</evidence>
<dbReference type="AlphaFoldDB" id="T1J5P6"/>
<dbReference type="InterPro" id="IPR018472">
    <property type="entry name" value="Ribosomal_mL64"/>
</dbReference>
<dbReference type="PANTHER" id="PTHR31761">
    <property type="entry name" value="GROWTH ARREST AND DNA DAMAGE-INDUCIBLE PROTEINS-INTERACTING PROTEIN 1 GADD45GIP1"/>
    <property type="match status" value="1"/>
</dbReference>
<keyword evidence="7" id="KW-0539">Nucleus</keyword>
<proteinExistence type="inferred from homology"/>
<dbReference type="InterPro" id="IPR043035">
    <property type="entry name" value="Ribosomal_mL64_sf"/>
</dbReference>
<organism evidence="16 17">
    <name type="scientific">Strigamia maritima</name>
    <name type="common">European centipede</name>
    <name type="synonym">Geophilus maritimus</name>
    <dbReference type="NCBI Taxonomy" id="126957"/>
    <lineage>
        <taxon>Eukaryota</taxon>
        <taxon>Metazoa</taxon>
        <taxon>Ecdysozoa</taxon>
        <taxon>Arthropoda</taxon>
        <taxon>Myriapoda</taxon>
        <taxon>Chilopoda</taxon>
        <taxon>Pleurostigmophora</taxon>
        <taxon>Geophilomorpha</taxon>
        <taxon>Linotaeniidae</taxon>
        <taxon>Strigamia</taxon>
    </lineage>
</organism>
<comment type="similarity">
    <text evidence="3">Belongs to the mitochondrion-specific ribosomal protein mL64 family.</text>
</comment>
<dbReference type="eggNOG" id="KOG4848">
    <property type="taxonomic scope" value="Eukaryota"/>
</dbReference>
<dbReference type="Proteomes" id="UP000014500">
    <property type="component" value="Unassembled WGS sequence"/>
</dbReference>
<name>T1J5P6_STRMM</name>
<dbReference type="STRING" id="126957.T1J5P6"/>
<dbReference type="PhylomeDB" id="T1J5P6"/>
<keyword evidence="5 14" id="KW-0175">Coiled coil</keyword>
<evidence type="ECO:0000256" key="14">
    <source>
        <dbReference type="SAM" id="Coils"/>
    </source>
</evidence>
<feature type="compositionally biased region" description="Basic and acidic residues" evidence="15">
    <location>
        <begin position="252"/>
        <end position="264"/>
    </location>
</feature>
<evidence type="ECO:0000313" key="16">
    <source>
        <dbReference type="EnsemblMetazoa" id="SMAR008950-PA"/>
    </source>
</evidence>
<evidence type="ECO:0000256" key="2">
    <source>
        <dbReference type="ARBA" id="ARBA00004173"/>
    </source>
</evidence>
<evidence type="ECO:0000256" key="8">
    <source>
        <dbReference type="ARBA" id="ARBA00023274"/>
    </source>
</evidence>
<keyword evidence="4" id="KW-0689">Ribosomal protein</keyword>
<keyword evidence="8" id="KW-0687">Ribonucleoprotein</keyword>
<evidence type="ECO:0000256" key="5">
    <source>
        <dbReference type="ARBA" id="ARBA00023054"/>
    </source>
</evidence>
<dbReference type="GO" id="GO:1990904">
    <property type="term" value="C:ribonucleoprotein complex"/>
    <property type="evidence" value="ECO:0007669"/>
    <property type="project" value="UniProtKB-KW"/>
</dbReference>
<evidence type="ECO:0000256" key="7">
    <source>
        <dbReference type="ARBA" id="ARBA00023242"/>
    </source>
</evidence>
<keyword evidence="6" id="KW-0496">Mitochondrion</keyword>
<dbReference type="EMBL" id="JH431866">
    <property type="status" value="NOT_ANNOTATED_CDS"/>
    <property type="molecule type" value="Genomic_DNA"/>
</dbReference>
<evidence type="ECO:0000256" key="4">
    <source>
        <dbReference type="ARBA" id="ARBA00022980"/>
    </source>
</evidence>
<dbReference type="EnsemblMetazoa" id="SMAR008950-RA">
    <property type="protein sequence ID" value="SMAR008950-PA"/>
    <property type="gene ID" value="SMAR008950"/>
</dbReference>
<evidence type="ECO:0000256" key="6">
    <source>
        <dbReference type="ARBA" id="ARBA00023128"/>
    </source>
</evidence>
<dbReference type="GO" id="GO:0005840">
    <property type="term" value="C:ribosome"/>
    <property type="evidence" value="ECO:0007669"/>
    <property type="project" value="UniProtKB-KW"/>
</dbReference>
<comment type="subcellular location">
    <subcellularLocation>
        <location evidence="2">Mitochondrion</location>
    </subcellularLocation>
    <subcellularLocation>
        <location evidence="1">Nucleus</location>
    </subcellularLocation>
</comment>
<dbReference type="Gene3D" id="6.10.280.120">
    <property type="entry name" value="Growth arrest and DNA-damage-inducible proteins-interacting protein 1"/>
    <property type="match status" value="1"/>
</dbReference>
<reference evidence="16" key="2">
    <citation type="submission" date="2015-02" db="UniProtKB">
        <authorList>
            <consortium name="EnsemblMetazoa"/>
        </authorList>
    </citation>
    <scope>IDENTIFICATION</scope>
</reference>
<evidence type="ECO:0000313" key="17">
    <source>
        <dbReference type="Proteomes" id="UP000014500"/>
    </source>
</evidence>
<protein>
    <recommendedName>
        <fullName evidence="11">Large ribosomal subunit protein mL64</fullName>
    </recommendedName>
    <alternativeName>
        <fullName evidence="10">39S ribosomal protein L59, mitochondrial</fullName>
    </alternativeName>
    <alternativeName>
        <fullName evidence="12">Growth arrest and DNA damage-inducible proteins-interacting protein 1</fullName>
    </alternativeName>
</protein>
<dbReference type="GO" id="GO:0005739">
    <property type="term" value="C:mitochondrion"/>
    <property type="evidence" value="ECO:0007669"/>
    <property type="project" value="UniProtKB-SubCell"/>
</dbReference>
<evidence type="ECO:0000256" key="13">
    <source>
        <dbReference type="ARBA" id="ARBA00060144"/>
    </source>
</evidence>
<evidence type="ECO:0000256" key="11">
    <source>
        <dbReference type="ARBA" id="ARBA00035184"/>
    </source>
</evidence>
<evidence type="ECO:0000256" key="12">
    <source>
        <dbReference type="ARBA" id="ARBA00035485"/>
    </source>
</evidence>
<feature type="coiled-coil region" evidence="14">
    <location>
        <begin position="133"/>
        <end position="241"/>
    </location>
</feature>
<dbReference type="HOGENOM" id="CLU_077236_0_0_1"/>
<evidence type="ECO:0000256" key="10">
    <source>
        <dbReference type="ARBA" id="ARBA00030700"/>
    </source>
</evidence>
<evidence type="ECO:0000256" key="9">
    <source>
        <dbReference type="ARBA" id="ARBA00023306"/>
    </source>
</evidence>
<feature type="compositionally biased region" description="Basic and acidic residues" evidence="15">
    <location>
        <begin position="273"/>
        <end position="282"/>
    </location>
</feature>
<keyword evidence="17" id="KW-1185">Reference proteome</keyword>